<protein>
    <submittedName>
        <fullName evidence="2">Uncharacterized protein</fullName>
    </submittedName>
</protein>
<feature type="compositionally biased region" description="Polar residues" evidence="1">
    <location>
        <begin position="80"/>
        <end position="93"/>
    </location>
</feature>
<proteinExistence type="predicted"/>
<feature type="region of interest" description="Disordered" evidence="1">
    <location>
        <begin position="53"/>
        <end position="123"/>
    </location>
</feature>
<organism evidence="2">
    <name type="scientific">Graphocephala atropunctata</name>
    <dbReference type="NCBI Taxonomy" id="36148"/>
    <lineage>
        <taxon>Eukaryota</taxon>
        <taxon>Metazoa</taxon>
        <taxon>Ecdysozoa</taxon>
        <taxon>Arthropoda</taxon>
        <taxon>Hexapoda</taxon>
        <taxon>Insecta</taxon>
        <taxon>Pterygota</taxon>
        <taxon>Neoptera</taxon>
        <taxon>Paraneoptera</taxon>
        <taxon>Hemiptera</taxon>
        <taxon>Auchenorrhyncha</taxon>
        <taxon>Membracoidea</taxon>
        <taxon>Cicadellidae</taxon>
        <taxon>Cicadellinae</taxon>
        <taxon>Cicadellini</taxon>
        <taxon>Graphocephala</taxon>
    </lineage>
</organism>
<sequence>WILISSQFLCRFPFRFSWWTKLSCDFGGERNGNETTPENSVPVIVVVPEEVQANPGCADVEPPSEPQAVESPPASDEPTEASTSSPSRNSMQLQEDHSKTLKRKHAESGSEDDEEPSKHIKTS</sequence>
<evidence type="ECO:0000256" key="1">
    <source>
        <dbReference type="SAM" id="MobiDB-lite"/>
    </source>
</evidence>
<name>A0A1B6L1I4_9HEMI</name>
<accession>A0A1B6L1I4</accession>
<evidence type="ECO:0000313" key="2">
    <source>
        <dbReference type="EMBL" id="JAT17394.1"/>
    </source>
</evidence>
<dbReference type="EMBL" id="GEBQ01022583">
    <property type="protein sequence ID" value="JAT17394.1"/>
    <property type="molecule type" value="Transcribed_RNA"/>
</dbReference>
<reference evidence="2" key="1">
    <citation type="submission" date="2015-11" db="EMBL/GenBank/DDBJ databases">
        <title>De novo transcriptome assembly of four potential Pierce s Disease insect vectors from Arizona vineyards.</title>
        <authorList>
            <person name="Tassone E.E."/>
        </authorList>
    </citation>
    <scope>NUCLEOTIDE SEQUENCE</scope>
</reference>
<feature type="non-terminal residue" evidence="2">
    <location>
        <position position="1"/>
    </location>
</feature>
<gene>
    <name evidence="2" type="ORF">g.43369</name>
</gene>
<dbReference type="AlphaFoldDB" id="A0A1B6L1I4"/>